<accession>A0A0L6W1J8</accession>
<feature type="transmembrane region" description="Helical" evidence="6">
    <location>
        <begin position="12"/>
        <end position="32"/>
    </location>
</feature>
<feature type="domain" description="ResB-like" evidence="7">
    <location>
        <begin position="47"/>
        <end position="206"/>
    </location>
</feature>
<dbReference type="PANTHER" id="PTHR31566:SF5">
    <property type="entry name" value="RESB-LIKE DOMAIN-CONTAINING PROTEIN"/>
    <property type="match status" value="1"/>
</dbReference>
<comment type="caution">
    <text evidence="8">The sequence shown here is derived from an EMBL/GenBank/DDBJ whole genome shotgun (WGS) entry which is preliminary data.</text>
</comment>
<comment type="subcellular location">
    <subcellularLocation>
        <location evidence="1">Membrane</location>
        <topology evidence="1">Multi-pass membrane protein</topology>
    </subcellularLocation>
</comment>
<dbReference type="PANTHER" id="PTHR31566">
    <property type="entry name" value="CYTOCHROME C BIOGENESIS PROTEIN CCS1, CHLOROPLASTIC"/>
    <property type="match status" value="1"/>
</dbReference>
<dbReference type="EMBL" id="LGTE01000013">
    <property type="protein sequence ID" value="KNZ69356.1"/>
    <property type="molecule type" value="Genomic_DNA"/>
</dbReference>
<evidence type="ECO:0000256" key="2">
    <source>
        <dbReference type="ARBA" id="ARBA00022692"/>
    </source>
</evidence>
<dbReference type="Pfam" id="PF05140">
    <property type="entry name" value="ResB"/>
    <property type="match status" value="1"/>
</dbReference>
<dbReference type="InterPro" id="IPR023494">
    <property type="entry name" value="Cyt_c_bgen_Ccs1/CcsB/ResB"/>
</dbReference>
<evidence type="ECO:0000256" key="3">
    <source>
        <dbReference type="ARBA" id="ARBA00022748"/>
    </source>
</evidence>
<dbReference type="InterPro" id="IPR007816">
    <property type="entry name" value="ResB-like_domain"/>
</dbReference>
<evidence type="ECO:0000256" key="6">
    <source>
        <dbReference type="SAM" id="Phobius"/>
    </source>
</evidence>
<evidence type="ECO:0000256" key="5">
    <source>
        <dbReference type="ARBA" id="ARBA00023136"/>
    </source>
</evidence>
<sequence length="435" mass="50174">MIKKLYQSLLSPFLTIIIFVILTVAISVGTILDSSLVRVQAPRMNSGQVFSSTWFLVLNIFLLAVTMLCTARQFIISKKRWHKYRKIFSAGISQQVQNLPGIFNLAKKYKYRIWQLSDETLAGQKNRIGFWGAPLFHLGIVISMFGIMVDIFAGFTGYLILPPGKIIDDRRHNYAIIDERPLHPSKYNRFQLLLDKVEMKYEKDGVSASGKVSIIKDGQVISEGILDRDSQMNMGLLSLVRDTYGYYVKFRIRDQKNKVIIDHLQGLNTLDHGTSTEYSFKNFVQKGTPYRLTFNYYPDVRKKEGRYFTATYQEKNPALHLVARYENKVVYNGLVKARQEVTMQNGHKFRFVGTIPYLMVRVQWMTGAYILAGGFLLFLLGLIIYYLFPPVVIFIKNTERGYRVDYLAWTGKEVVKREVASISQTLSGEFRFKGR</sequence>
<feature type="transmembrane region" description="Helical" evidence="6">
    <location>
        <begin position="368"/>
        <end position="388"/>
    </location>
</feature>
<proteinExistence type="predicted"/>
<keyword evidence="5 6" id="KW-0472">Membrane</keyword>
<feature type="transmembrane region" description="Helical" evidence="6">
    <location>
        <begin position="52"/>
        <end position="75"/>
    </location>
</feature>
<organism evidence="8 9">
    <name type="scientific">Thermincola ferriacetica</name>
    <dbReference type="NCBI Taxonomy" id="281456"/>
    <lineage>
        <taxon>Bacteria</taxon>
        <taxon>Bacillati</taxon>
        <taxon>Bacillota</taxon>
        <taxon>Clostridia</taxon>
        <taxon>Eubacteriales</taxon>
        <taxon>Thermincolaceae</taxon>
        <taxon>Thermincola</taxon>
    </lineage>
</organism>
<dbReference type="Proteomes" id="UP000037175">
    <property type="component" value="Unassembled WGS sequence"/>
</dbReference>
<keyword evidence="3" id="KW-0201">Cytochrome c-type biogenesis</keyword>
<dbReference type="AlphaFoldDB" id="A0A0L6W1J8"/>
<gene>
    <name evidence="8" type="ORF">Tfer_1993</name>
</gene>
<evidence type="ECO:0000313" key="9">
    <source>
        <dbReference type="Proteomes" id="UP000037175"/>
    </source>
</evidence>
<dbReference type="GO" id="GO:0016020">
    <property type="term" value="C:membrane"/>
    <property type="evidence" value="ECO:0007669"/>
    <property type="project" value="UniProtKB-SubCell"/>
</dbReference>
<evidence type="ECO:0000313" key="8">
    <source>
        <dbReference type="EMBL" id="KNZ69356.1"/>
    </source>
</evidence>
<reference evidence="9" key="1">
    <citation type="submission" date="2015-07" db="EMBL/GenBank/DDBJ databases">
        <title>Complete Genome of Thermincola ferriacetica strain Z-0001T.</title>
        <authorList>
            <person name="Lusk B."/>
            <person name="Badalamenti J.P."/>
            <person name="Parameswaran P."/>
            <person name="Bond D.R."/>
            <person name="Torres C.I."/>
        </authorList>
    </citation>
    <scope>NUCLEOTIDE SEQUENCE [LARGE SCALE GENOMIC DNA]</scope>
    <source>
        <strain evidence="9">Z-0001</strain>
    </source>
</reference>
<dbReference type="GO" id="GO:0017004">
    <property type="term" value="P:cytochrome complex assembly"/>
    <property type="evidence" value="ECO:0007669"/>
    <property type="project" value="UniProtKB-KW"/>
</dbReference>
<keyword evidence="9" id="KW-1185">Reference proteome</keyword>
<evidence type="ECO:0000256" key="1">
    <source>
        <dbReference type="ARBA" id="ARBA00004141"/>
    </source>
</evidence>
<evidence type="ECO:0000256" key="4">
    <source>
        <dbReference type="ARBA" id="ARBA00022989"/>
    </source>
</evidence>
<keyword evidence="4 6" id="KW-1133">Transmembrane helix</keyword>
<keyword evidence="2 6" id="KW-0812">Transmembrane</keyword>
<protein>
    <submittedName>
        <fullName evidence="8">ResB-like protein required for cytochrome c biosynthesis</fullName>
    </submittedName>
</protein>
<evidence type="ECO:0000259" key="7">
    <source>
        <dbReference type="Pfam" id="PF05140"/>
    </source>
</evidence>
<feature type="transmembrane region" description="Helical" evidence="6">
    <location>
        <begin position="135"/>
        <end position="161"/>
    </location>
</feature>
<name>A0A0L6W1J8_9FIRM</name>
<dbReference type="RefSeq" id="WP_052218184.1">
    <property type="nucleotide sequence ID" value="NZ_LGTE01000013.1"/>
</dbReference>